<reference evidence="1" key="1">
    <citation type="submission" date="2019-12" db="EMBL/GenBank/DDBJ databases">
        <title>Novel species isolated from a subtropical stream in China.</title>
        <authorList>
            <person name="Lu H."/>
        </authorList>
    </citation>
    <scope>NUCLEOTIDE SEQUENCE [LARGE SCALE GENOMIC DNA]</scope>
    <source>
        <strain evidence="1">FT81W</strain>
    </source>
</reference>
<dbReference type="Proteomes" id="UP000447355">
    <property type="component" value="Unassembled WGS sequence"/>
</dbReference>
<organism evidence="1 2">
    <name type="scientific">Duganella vulcania</name>
    <dbReference type="NCBI Taxonomy" id="2692166"/>
    <lineage>
        <taxon>Bacteria</taxon>
        <taxon>Pseudomonadati</taxon>
        <taxon>Pseudomonadota</taxon>
        <taxon>Betaproteobacteria</taxon>
        <taxon>Burkholderiales</taxon>
        <taxon>Oxalobacteraceae</taxon>
        <taxon>Telluria group</taxon>
        <taxon>Duganella</taxon>
    </lineage>
</organism>
<dbReference type="AlphaFoldDB" id="A0A845GHS7"/>
<dbReference type="EMBL" id="WWCX01000001">
    <property type="protein sequence ID" value="MYM92598.1"/>
    <property type="molecule type" value="Genomic_DNA"/>
</dbReference>
<comment type="caution">
    <text evidence="1">The sequence shown here is derived from an EMBL/GenBank/DDBJ whole genome shotgun (WGS) entry which is preliminary data.</text>
</comment>
<evidence type="ECO:0000313" key="2">
    <source>
        <dbReference type="Proteomes" id="UP000447355"/>
    </source>
</evidence>
<protein>
    <submittedName>
        <fullName evidence="1">Uncharacterized protein</fullName>
    </submittedName>
</protein>
<gene>
    <name evidence="1" type="ORF">GTP90_01840</name>
</gene>
<proteinExistence type="predicted"/>
<evidence type="ECO:0000313" key="1">
    <source>
        <dbReference type="EMBL" id="MYM92598.1"/>
    </source>
</evidence>
<dbReference type="RefSeq" id="WP_161081859.1">
    <property type="nucleotide sequence ID" value="NZ_WWCX01000001.1"/>
</dbReference>
<name>A0A845GHS7_9BURK</name>
<sequence length="108" mass="12144">MTTTPSGHIDNTDRMSTADVKARLDELGDAAEQRMRMCTPDFVSLLGGAAIDFMTPEERAERHELVMQLPTFHEERQAARARIQARIAERRNRSAQTAALKEKVSCTK</sequence>
<accession>A0A845GHS7</accession>